<evidence type="ECO:0000313" key="2">
    <source>
        <dbReference type="EMBL" id="KAK1637886.1"/>
    </source>
</evidence>
<reference evidence="2" key="1">
    <citation type="submission" date="2021-06" db="EMBL/GenBank/DDBJ databases">
        <title>Comparative genomics, transcriptomics and evolutionary studies reveal genomic signatures of adaptation to plant cell wall in hemibiotrophic fungi.</title>
        <authorList>
            <consortium name="DOE Joint Genome Institute"/>
            <person name="Baroncelli R."/>
            <person name="Diaz J.F."/>
            <person name="Benocci T."/>
            <person name="Peng M."/>
            <person name="Battaglia E."/>
            <person name="Haridas S."/>
            <person name="Andreopoulos W."/>
            <person name="Labutti K."/>
            <person name="Pangilinan J."/>
            <person name="Floch G.L."/>
            <person name="Makela M.R."/>
            <person name="Henrissat B."/>
            <person name="Grigoriev I.V."/>
            <person name="Crouch J.A."/>
            <person name="De Vries R.P."/>
            <person name="Sukno S.A."/>
            <person name="Thon M.R."/>
        </authorList>
    </citation>
    <scope>NUCLEOTIDE SEQUENCE</scope>
    <source>
        <strain evidence="2">CBS 102054</strain>
    </source>
</reference>
<dbReference type="GeneID" id="85467561"/>
<name>A0AAJ0EIA4_9PEZI</name>
<dbReference type="EMBL" id="JAHMHQ010000008">
    <property type="protein sequence ID" value="KAK1637886.1"/>
    <property type="molecule type" value="Genomic_DNA"/>
</dbReference>
<dbReference type="RefSeq" id="XP_060446493.1">
    <property type="nucleotide sequence ID" value="XM_060582699.1"/>
</dbReference>
<gene>
    <name evidence="2" type="ORF">BDP81DRAFT_214936</name>
</gene>
<organism evidence="2 3">
    <name type="scientific">Colletotrichum phormii</name>
    <dbReference type="NCBI Taxonomy" id="359342"/>
    <lineage>
        <taxon>Eukaryota</taxon>
        <taxon>Fungi</taxon>
        <taxon>Dikarya</taxon>
        <taxon>Ascomycota</taxon>
        <taxon>Pezizomycotina</taxon>
        <taxon>Sordariomycetes</taxon>
        <taxon>Hypocreomycetidae</taxon>
        <taxon>Glomerellales</taxon>
        <taxon>Glomerellaceae</taxon>
        <taxon>Colletotrichum</taxon>
        <taxon>Colletotrichum acutatum species complex</taxon>
    </lineage>
</organism>
<evidence type="ECO:0000256" key="1">
    <source>
        <dbReference type="SAM" id="SignalP"/>
    </source>
</evidence>
<evidence type="ECO:0008006" key="4">
    <source>
        <dbReference type="Google" id="ProtNLM"/>
    </source>
</evidence>
<keyword evidence="3" id="KW-1185">Reference proteome</keyword>
<dbReference type="AlphaFoldDB" id="A0AAJ0EIA4"/>
<comment type="caution">
    <text evidence="2">The sequence shown here is derived from an EMBL/GenBank/DDBJ whole genome shotgun (WGS) entry which is preliminary data.</text>
</comment>
<dbReference type="Proteomes" id="UP001243989">
    <property type="component" value="Unassembled WGS sequence"/>
</dbReference>
<sequence length="194" mass="21839">MHYMSPGLPPVLLQCSFLPLLFPYLNPWPTSVHDASLRQELRQGHRHPRSTTQPDRLCSQSFFCLCQLQTKALRKLERSPKAKKLTTRQVQPSQASMSTALVTPFAPNHTLSVGTMTECLFFFYKLSCQCFPHDNAPPGQKGGGSVIMCPELGIFHRHKLPNFSKPCAFPSLPVFRLSVYKVSLVPLNLCDLKL</sequence>
<feature type="chain" id="PRO_5042617135" description="Secreted protein" evidence="1">
    <location>
        <begin position="28"/>
        <end position="194"/>
    </location>
</feature>
<evidence type="ECO:0000313" key="3">
    <source>
        <dbReference type="Proteomes" id="UP001243989"/>
    </source>
</evidence>
<protein>
    <recommendedName>
        <fullName evidence="4">Secreted protein</fullName>
    </recommendedName>
</protein>
<keyword evidence="1" id="KW-0732">Signal</keyword>
<accession>A0AAJ0EIA4</accession>
<feature type="signal peptide" evidence="1">
    <location>
        <begin position="1"/>
        <end position="27"/>
    </location>
</feature>
<proteinExistence type="predicted"/>